<feature type="compositionally biased region" description="Low complexity" evidence="7">
    <location>
        <begin position="501"/>
        <end position="516"/>
    </location>
</feature>
<evidence type="ECO:0000313" key="13">
    <source>
        <dbReference type="Proteomes" id="UP000654075"/>
    </source>
</evidence>
<evidence type="ECO:0000259" key="9">
    <source>
        <dbReference type="PROSITE" id="PS51194"/>
    </source>
</evidence>
<gene>
    <name evidence="11" type="ORF">PGLA1383_LOCUS28515</name>
    <name evidence="12" type="ORF">PGLA1383_LOCUS40282</name>
</gene>
<keyword evidence="3" id="KW-0378">Hydrolase</keyword>
<evidence type="ECO:0000259" key="8">
    <source>
        <dbReference type="PROSITE" id="PS51192"/>
    </source>
</evidence>
<organism evidence="11 13">
    <name type="scientific">Polarella glacialis</name>
    <name type="common">Dinoflagellate</name>
    <dbReference type="NCBI Taxonomy" id="89957"/>
    <lineage>
        <taxon>Eukaryota</taxon>
        <taxon>Sar</taxon>
        <taxon>Alveolata</taxon>
        <taxon>Dinophyceae</taxon>
        <taxon>Suessiales</taxon>
        <taxon>Suessiaceae</taxon>
        <taxon>Polarella</taxon>
    </lineage>
</organism>
<dbReference type="PANTHER" id="PTHR47958">
    <property type="entry name" value="ATP-DEPENDENT RNA HELICASE DBP3"/>
    <property type="match status" value="1"/>
</dbReference>
<reference evidence="11" key="1">
    <citation type="submission" date="2021-02" db="EMBL/GenBank/DDBJ databases">
        <authorList>
            <person name="Dougan E. K."/>
            <person name="Rhodes N."/>
            <person name="Thang M."/>
            <person name="Chan C."/>
        </authorList>
    </citation>
    <scope>NUCLEOTIDE SEQUENCE</scope>
</reference>
<dbReference type="Gene3D" id="3.40.50.300">
    <property type="entry name" value="P-loop containing nucleotide triphosphate hydrolases"/>
    <property type="match status" value="2"/>
</dbReference>
<dbReference type="GO" id="GO:0016787">
    <property type="term" value="F:hydrolase activity"/>
    <property type="evidence" value="ECO:0007669"/>
    <property type="project" value="UniProtKB-KW"/>
</dbReference>
<evidence type="ECO:0000256" key="5">
    <source>
        <dbReference type="ARBA" id="ARBA00022840"/>
    </source>
</evidence>
<dbReference type="InterPro" id="IPR027417">
    <property type="entry name" value="P-loop_NTPase"/>
</dbReference>
<feature type="short sequence motif" description="Q motif" evidence="6">
    <location>
        <begin position="85"/>
        <end position="113"/>
    </location>
</feature>
<name>A0A813FJZ0_POLGL</name>
<dbReference type="GO" id="GO:0005524">
    <property type="term" value="F:ATP binding"/>
    <property type="evidence" value="ECO:0007669"/>
    <property type="project" value="UniProtKB-KW"/>
</dbReference>
<sequence length="516" mass="55679">MGGRDIRQLTEAKRSREASQFSSYQRSLVQRGAPPRDERFWKAEEQELFQTSHVSKGINFAAYDKIDVKVQGGSGQEQAVATFQEACKKFNVPEALTANIDRCGYNVPTPVQKHSIPAVLSGSDVMVSAQTGSGKTAAFLVPIITAALNAGRAPLKEGPARPTSVVLAPTRELCQQITVEARRLCFRSDARVVSIYGGTDAVPQLRALAEGTEIVIATPGRLEDFLERGVLTMKDVKFLALDEADRMLDMGFEPQIRGIVEKYGMPEPGAKGRQTMMFSATFPREMQDMALDFLDPTYYWIGVGKVGATTSNVDQRFENMGWSDKFAKLVETLGEVKNSEGGAAKTIVFANQKAVVDEIAWKLSDKRIKAVAMHGGITQMQRDRAIADLKSGRATVLVATDVAARGLDLPGIDHVVNYDLPTNGDDYVHRIGRTGRIGNKGVATSFVTRNEGSLPVIVKNLQEARKADPEVSAVPDWLQEMAYGGGGGGGRGGGGGGGGRSRSAPASYGARSNSRY</sequence>
<dbReference type="EC" id="3.6.4.13" evidence="1"/>
<dbReference type="GO" id="GO:0003724">
    <property type="term" value="F:RNA helicase activity"/>
    <property type="evidence" value="ECO:0007669"/>
    <property type="project" value="UniProtKB-EC"/>
</dbReference>
<dbReference type="InterPro" id="IPR011545">
    <property type="entry name" value="DEAD/DEAH_box_helicase_dom"/>
</dbReference>
<keyword evidence="13" id="KW-1185">Reference proteome</keyword>
<keyword evidence="4" id="KW-0347">Helicase</keyword>
<dbReference type="EMBL" id="CAJNNV010024821">
    <property type="protein sequence ID" value="CAE8610703.1"/>
    <property type="molecule type" value="Genomic_DNA"/>
</dbReference>
<dbReference type="Pfam" id="PF00270">
    <property type="entry name" value="DEAD"/>
    <property type="match status" value="1"/>
</dbReference>
<feature type="domain" description="DEAD-box RNA helicase Q" evidence="10">
    <location>
        <begin position="85"/>
        <end position="113"/>
    </location>
</feature>
<evidence type="ECO:0000259" key="10">
    <source>
        <dbReference type="PROSITE" id="PS51195"/>
    </source>
</evidence>
<dbReference type="PROSITE" id="PS51195">
    <property type="entry name" value="Q_MOTIF"/>
    <property type="match status" value="1"/>
</dbReference>
<keyword evidence="2" id="KW-0547">Nucleotide-binding</keyword>
<dbReference type="AlphaFoldDB" id="A0A813FJZ0"/>
<dbReference type="OrthoDB" id="196131at2759"/>
<dbReference type="PROSITE" id="PS51192">
    <property type="entry name" value="HELICASE_ATP_BIND_1"/>
    <property type="match status" value="1"/>
</dbReference>
<accession>A0A813FJZ0</accession>
<dbReference type="InterPro" id="IPR014014">
    <property type="entry name" value="RNA_helicase_DEAD_Q_motif"/>
</dbReference>
<dbReference type="InterPro" id="IPR001650">
    <property type="entry name" value="Helicase_C-like"/>
</dbReference>
<proteinExistence type="predicted"/>
<dbReference type="InterPro" id="IPR014001">
    <property type="entry name" value="Helicase_ATP-bd"/>
</dbReference>
<keyword evidence="5" id="KW-0067">ATP-binding</keyword>
<feature type="compositionally biased region" description="Polar residues" evidence="7">
    <location>
        <begin position="18"/>
        <end position="28"/>
    </location>
</feature>
<dbReference type="Proteomes" id="UP000654075">
    <property type="component" value="Unassembled WGS sequence"/>
</dbReference>
<dbReference type="GO" id="GO:0003676">
    <property type="term" value="F:nucleic acid binding"/>
    <property type="evidence" value="ECO:0007669"/>
    <property type="project" value="InterPro"/>
</dbReference>
<dbReference type="SUPFAM" id="SSF52540">
    <property type="entry name" value="P-loop containing nucleoside triphosphate hydrolases"/>
    <property type="match status" value="1"/>
</dbReference>
<evidence type="ECO:0000256" key="4">
    <source>
        <dbReference type="ARBA" id="ARBA00022806"/>
    </source>
</evidence>
<dbReference type="PROSITE" id="PS51194">
    <property type="entry name" value="HELICASE_CTER"/>
    <property type="match status" value="1"/>
</dbReference>
<dbReference type="Pfam" id="PF00271">
    <property type="entry name" value="Helicase_C"/>
    <property type="match status" value="1"/>
</dbReference>
<evidence type="ECO:0000313" key="12">
    <source>
        <dbReference type="EMBL" id="CAE8622943.1"/>
    </source>
</evidence>
<feature type="region of interest" description="Disordered" evidence="7">
    <location>
        <begin position="1"/>
        <end position="34"/>
    </location>
</feature>
<feature type="region of interest" description="Disordered" evidence="7">
    <location>
        <begin position="482"/>
        <end position="516"/>
    </location>
</feature>
<protein>
    <recommendedName>
        <fullName evidence="1">RNA helicase</fullName>
        <ecNumber evidence="1">3.6.4.13</ecNumber>
    </recommendedName>
</protein>
<evidence type="ECO:0000256" key="6">
    <source>
        <dbReference type="PROSITE-ProRule" id="PRU00552"/>
    </source>
</evidence>
<evidence type="ECO:0000256" key="3">
    <source>
        <dbReference type="ARBA" id="ARBA00022801"/>
    </source>
</evidence>
<feature type="domain" description="Helicase ATP-binding" evidence="8">
    <location>
        <begin position="116"/>
        <end position="300"/>
    </location>
</feature>
<evidence type="ECO:0000313" key="11">
    <source>
        <dbReference type="EMBL" id="CAE8610703.1"/>
    </source>
</evidence>
<feature type="domain" description="Helicase C-terminal" evidence="9">
    <location>
        <begin position="328"/>
        <end position="482"/>
    </location>
</feature>
<dbReference type="SMART" id="SM00487">
    <property type="entry name" value="DEXDc"/>
    <property type="match status" value="1"/>
</dbReference>
<evidence type="ECO:0000256" key="2">
    <source>
        <dbReference type="ARBA" id="ARBA00022741"/>
    </source>
</evidence>
<evidence type="ECO:0000256" key="1">
    <source>
        <dbReference type="ARBA" id="ARBA00012552"/>
    </source>
</evidence>
<comment type="caution">
    <text evidence="11">The sequence shown here is derived from an EMBL/GenBank/DDBJ whole genome shotgun (WGS) entry which is preliminary data.</text>
</comment>
<dbReference type="SMART" id="SM00490">
    <property type="entry name" value="HELICc"/>
    <property type="match status" value="1"/>
</dbReference>
<evidence type="ECO:0000256" key="7">
    <source>
        <dbReference type="SAM" id="MobiDB-lite"/>
    </source>
</evidence>
<feature type="compositionally biased region" description="Basic and acidic residues" evidence="7">
    <location>
        <begin position="1"/>
        <end position="17"/>
    </location>
</feature>
<dbReference type="OMA" id="DANMHEW"/>
<feature type="compositionally biased region" description="Gly residues" evidence="7">
    <location>
        <begin position="483"/>
        <end position="500"/>
    </location>
</feature>
<dbReference type="CDD" id="cd18787">
    <property type="entry name" value="SF2_C_DEAD"/>
    <property type="match status" value="1"/>
</dbReference>
<dbReference type="EMBL" id="CAJNNV010028096">
    <property type="protein sequence ID" value="CAE8622943.1"/>
    <property type="molecule type" value="Genomic_DNA"/>
</dbReference>